<comment type="caution">
    <text evidence="2">The sequence shown here is derived from an EMBL/GenBank/DDBJ whole genome shotgun (WGS) entry which is preliminary data.</text>
</comment>
<keyword evidence="3" id="KW-1185">Reference proteome</keyword>
<sequence length="292" mass="32322">MILVTGATGGLGSAVIDTLLENTSAQDLAVLVRDKQKGEHLAAKGVSVRYGDYDDYQSLVKAFTGIKKLLLVSAPAVSHERLERESNAINAAIEAGVKHIFFTGIQQRKDVDYIIPWVTEGSRQIESLIKESGMAYTIVENTIYSDSLPLYAGEKVLEGGFYFPSGNGKIAFALRSELGEAIAKLLLQNGHENQTYTLTNNESWSFAEIASMISEVSGKEIRHKDVSKQEFLSYRLAFDPIPEVYLDFFAEWAAATKNGEFAYTDPMLEKLLGRKPSHLKEFIAEYYGKSKA</sequence>
<evidence type="ECO:0000313" key="2">
    <source>
        <dbReference type="EMBL" id="NYA71204.1"/>
    </source>
</evidence>
<dbReference type="SUPFAM" id="SSF51735">
    <property type="entry name" value="NAD(P)-binding Rossmann-fold domains"/>
    <property type="match status" value="1"/>
</dbReference>
<dbReference type="PANTHER" id="PTHR47129">
    <property type="entry name" value="QUINONE OXIDOREDUCTASE 2"/>
    <property type="match status" value="1"/>
</dbReference>
<dbReference type="InterPro" id="IPR052718">
    <property type="entry name" value="NmrA-type_oxidoreductase"/>
</dbReference>
<dbReference type="InterPro" id="IPR008030">
    <property type="entry name" value="NmrA-like"/>
</dbReference>
<dbReference type="Gene3D" id="3.90.25.10">
    <property type="entry name" value="UDP-galactose 4-epimerase, domain 1"/>
    <property type="match status" value="1"/>
</dbReference>
<dbReference type="InterPro" id="IPR036291">
    <property type="entry name" value="NAD(P)-bd_dom_sf"/>
</dbReference>
<organism evidence="2 3">
    <name type="scientific">Flavobacterium agri</name>
    <dbReference type="NCBI Taxonomy" id="2743471"/>
    <lineage>
        <taxon>Bacteria</taxon>
        <taxon>Pseudomonadati</taxon>
        <taxon>Bacteroidota</taxon>
        <taxon>Flavobacteriia</taxon>
        <taxon>Flavobacteriales</taxon>
        <taxon>Flavobacteriaceae</taxon>
        <taxon>Flavobacterium</taxon>
    </lineage>
</organism>
<gene>
    <name evidence="2" type="ORF">HZF10_09760</name>
</gene>
<dbReference type="Gene3D" id="3.40.50.720">
    <property type="entry name" value="NAD(P)-binding Rossmann-like Domain"/>
    <property type="match status" value="1"/>
</dbReference>
<name>A0A7Y8Y233_9FLAO</name>
<dbReference type="PANTHER" id="PTHR47129:SF1">
    <property type="entry name" value="NMRA-LIKE DOMAIN-CONTAINING PROTEIN"/>
    <property type="match status" value="1"/>
</dbReference>
<protein>
    <submittedName>
        <fullName evidence="2">SDR family oxidoreductase</fullName>
    </submittedName>
</protein>
<proteinExistence type="predicted"/>
<dbReference type="AlphaFoldDB" id="A0A7Y8Y233"/>
<dbReference type="CDD" id="cd05269">
    <property type="entry name" value="TMR_SDR_a"/>
    <property type="match status" value="1"/>
</dbReference>
<evidence type="ECO:0000259" key="1">
    <source>
        <dbReference type="Pfam" id="PF05368"/>
    </source>
</evidence>
<feature type="domain" description="NmrA-like" evidence="1">
    <location>
        <begin position="2"/>
        <end position="281"/>
    </location>
</feature>
<accession>A0A7Y8Y233</accession>
<dbReference type="Pfam" id="PF05368">
    <property type="entry name" value="NmrA"/>
    <property type="match status" value="1"/>
</dbReference>
<reference evidence="2 3" key="1">
    <citation type="submission" date="2020-07" db="EMBL/GenBank/DDBJ databases">
        <authorList>
            <person name="Sun Q."/>
        </authorList>
    </citation>
    <scope>NUCLEOTIDE SEQUENCE [LARGE SCALE GENOMIC DNA]</scope>
    <source>
        <strain evidence="2 3">MAH-1</strain>
    </source>
</reference>
<evidence type="ECO:0000313" key="3">
    <source>
        <dbReference type="Proteomes" id="UP000535020"/>
    </source>
</evidence>
<dbReference type="RefSeq" id="WP_176006005.1">
    <property type="nucleotide sequence ID" value="NZ_JABWMI010000010.1"/>
</dbReference>
<dbReference type="EMBL" id="JACBJI010000003">
    <property type="protein sequence ID" value="NYA71204.1"/>
    <property type="molecule type" value="Genomic_DNA"/>
</dbReference>
<dbReference type="Proteomes" id="UP000535020">
    <property type="component" value="Unassembled WGS sequence"/>
</dbReference>